<dbReference type="SMART" id="SM00387">
    <property type="entry name" value="HATPase_c"/>
    <property type="match status" value="1"/>
</dbReference>
<comment type="caution">
    <text evidence="16">The sequence shown here is derived from an EMBL/GenBank/DDBJ whole genome shotgun (WGS) entry which is preliminary data.</text>
</comment>
<evidence type="ECO:0000256" key="8">
    <source>
        <dbReference type="ARBA" id="ARBA00022741"/>
    </source>
</evidence>
<keyword evidence="10" id="KW-0067">ATP-binding</keyword>
<reference evidence="16 17" key="1">
    <citation type="submission" date="2019-02" db="EMBL/GenBank/DDBJ databases">
        <authorList>
            <consortium name="Pathogen Informatics"/>
        </authorList>
    </citation>
    <scope>NUCLEOTIDE SEQUENCE [LARGE SCALE GENOMIC DNA]</scope>
    <source>
        <strain evidence="16 17">3012STDY7089603</strain>
    </source>
</reference>
<evidence type="ECO:0000256" key="3">
    <source>
        <dbReference type="ARBA" id="ARBA00012438"/>
    </source>
</evidence>
<keyword evidence="11 14" id="KW-1133">Transmembrane helix</keyword>
<evidence type="ECO:0000256" key="2">
    <source>
        <dbReference type="ARBA" id="ARBA00004651"/>
    </source>
</evidence>
<evidence type="ECO:0000313" key="16">
    <source>
        <dbReference type="EMBL" id="VFB16049.1"/>
    </source>
</evidence>
<keyword evidence="6 16" id="KW-0808">Transferase</keyword>
<comment type="catalytic activity">
    <reaction evidence="1">
        <text>ATP + protein L-histidine = ADP + protein N-phospho-L-histidine.</text>
        <dbReference type="EC" id="2.7.13.3"/>
    </reaction>
</comment>
<keyword evidence="4" id="KW-1003">Cell membrane</keyword>
<keyword evidence="7 14" id="KW-0812">Transmembrane</keyword>
<feature type="domain" description="Histidine kinase" evidence="15">
    <location>
        <begin position="518"/>
        <end position="729"/>
    </location>
</feature>
<dbReference type="GO" id="GO:0000155">
    <property type="term" value="F:phosphorelay sensor kinase activity"/>
    <property type="evidence" value="ECO:0007669"/>
    <property type="project" value="InterPro"/>
</dbReference>
<gene>
    <name evidence="16" type="primary">senX3</name>
    <name evidence="16" type="ORF">NCTC13150_00564</name>
</gene>
<dbReference type="InterPro" id="IPR050398">
    <property type="entry name" value="HssS/ArlS-like"/>
</dbReference>
<evidence type="ECO:0000256" key="1">
    <source>
        <dbReference type="ARBA" id="ARBA00000085"/>
    </source>
</evidence>
<dbReference type="Proteomes" id="UP000377798">
    <property type="component" value="Unassembled WGS sequence"/>
</dbReference>
<organism evidence="16 17">
    <name type="scientific">Urinicoccus massiliensis</name>
    <dbReference type="NCBI Taxonomy" id="1723382"/>
    <lineage>
        <taxon>Bacteria</taxon>
        <taxon>Bacillati</taxon>
        <taxon>Bacillota</taxon>
        <taxon>Tissierellia</taxon>
        <taxon>Tissierellales</taxon>
        <taxon>Peptoniphilaceae</taxon>
        <taxon>Urinicoccus</taxon>
    </lineage>
</organism>
<dbReference type="InterPro" id="IPR036890">
    <property type="entry name" value="HATPase_C_sf"/>
</dbReference>
<protein>
    <recommendedName>
        <fullName evidence="3">histidine kinase</fullName>
        <ecNumber evidence="3">2.7.13.3</ecNumber>
    </recommendedName>
</protein>
<dbReference type="SUPFAM" id="SSF55874">
    <property type="entry name" value="ATPase domain of HSP90 chaperone/DNA topoisomerase II/histidine kinase"/>
    <property type="match status" value="1"/>
</dbReference>
<name>A0A8H2QXR4_9FIRM</name>
<dbReference type="InterPro" id="IPR003661">
    <property type="entry name" value="HisK_dim/P_dom"/>
</dbReference>
<keyword evidence="8" id="KW-0547">Nucleotide-binding</keyword>
<evidence type="ECO:0000256" key="9">
    <source>
        <dbReference type="ARBA" id="ARBA00022777"/>
    </source>
</evidence>
<dbReference type="EC" id="2.7.13.3" evidence="3"/>
<keyword evidence="12" id="KW-0902">Two-component regulatory system</keyword>
<dbReference type="GO" id="GO:0005886">
    <property type="term" value="C:plasma membrane"/>
    <property type="evidence" value="ECO:0007669"/>
    <property type="project" value="UniProtKB-SubCell"/>
</dbReference>
<proteinExistence type="predicted"/>
<dbReference type="SMART" id="SM00388">
    <property type="entry name" value="HisKA"/>
    <property type="match status" value="1"/>
</dbReference>
<dbReference type="EMBL" id="CAACYI010000001">
    <property type="protein sequence ID" value="VFB16049.1"/>
    <property type="molecule type" value="Genomic_DNA"/>
</dbReference>
<feature type="transmembrane region" description="Helical" evidence="14">
    <location>
        <begin position="407"/>
        <end position="428"/>
    </location>
</feature>
<evidence type="ECO:0000256" key="5">
    <source>
        <dbReference type="ARBA" id="ARBA00022553"/>
    </source>
</evidence>
<keyword evidence="13 14" id="KW-0472">Membrane</keyword>
<evidence type="ECO:0000256" key="10">
    <source>
        <dbReference type="ARBA" id="ARBA00022840"/>
    </source>
</evidence>
<dbReference type="GO" id="GO:0005524">
    <property type="term" value="F:ATP binding"/>
    <property type="evidence" value="ECO:0007669"/>
    <property type="project" value="UniProtKB-KW"/>
</dbReference>
<evidence type="ECO:0000256" key="14">
    <source>
        <dbReference type="SAM" id="Phobius"/>
    </source>
</evidence>
<dbReference type="RefSeq" id="WP_131748521.1">
    <property type="nucleotide sequence ID" value="NZ_CAACYI010000001.1"/>
</dbReference>
<dbReference type="InterPro" id="IPR036097">
    <property type="entry name" value="HisK_dim/P_sf"/>
</dbReference>
<evidence type="ECO:0000256" key="7">
    <source>
        <dbReference type="ARBA" id="ARBA00022692"/>
    </source>
</evidence>
<feature type="transmembrane region" description="Helical" evidence="14">
    <location>
        <begin position="287"/>
        <end position="310"/>
    </location>
</feature>
<dbReference type="Gene3D" id="1.10.287.130">
    <property type="match status" value="1"/>
</dbReference>
<accession>A0A8H2QXR4</accession>
<dbReference type="AlphaFoldDB" id="A0A8H2QXR4"/>
<evidence type="ECO:0000259" key="15">
    <source>
        <dbReference type="PROSITE" id="PS50109"/>
    </source>
</evidence>
<dbReference type="PROSITE" id="PS50109">
    <property type="entry name" value="HIS_KIN"/>
    <property type="match status" value="1"/>
</dbReference>
<sequence length="735" mass="83654">MEKTNKNNPRVFLITLVLALLVSLGPMAYFYSSEPKADLSWITTQTYFRNIFSNFINNDQMFYGETEGGDGRNFSLATKTYYTSHLTKRTGNYLLTNNPQYGNVQDLEKDLFKNLNYDRLSYLADNRSEDWARYEGQDPKDIKPSSEDVLFLKYSYNGQKWKLDQTQIKEDKNIRQIQNIINELVFNSISNYEYTNTFNEKEENIDLNIPDQDVELGVDTKIASAQITMAMTQKQLDNFLGETLFQRQSIDLIVGLIPVYILGFFALLAYGLWAFNKTQERTGFVRFLDFFPWEVTAVLVAIWIGLFGVICNEPSSIIYPLQDWTSTNRYLLVFAGIFFAGFSLLLAAAYLALRIIQIKDRGLAYGFWQKTLVYKIIQVLKKIFGSGVSYLEASVSQEGSSPSRAPLLYLGLGLLLIFLFFFIGAMGIGGVESFVLFLFLAFLLLVFALFIKDFSAEMKRLIQGSNEIVKGNYDYQIPVERSYFKGIANNFNRIASNLDKAVSEAVSSAKVQSDLITNVSHDLKTPLTSIINYSDLMDKEEDPQTLKKYAGVIHEKSIHLKDLIENLFEVSQTSKELRESDLQDLDLKDLTSQVLGEWEDDFKTKGLDLVYKDQGPLPVRINGNRGQRILDNLCSNIYKYSLENTRVYVDLYREDGHACICLRNISAMALDPSLDLTGRFTRGDQARTGTGHGLGLAIAKSLLLQVKGDMEVKVDGDLFKVTCRVPLREEKTFQE</sequence>
<keyword evidence="17" id="KW-1185">Reference proteome</keyword>
<dbReference type="InterPro" id="IPR003594">
    <property type="entry name" value="HATPase_dom"/>
</dbReference>
<evidence type="ECO:0000256" key="13">
    <source>
        <dbReference type="ARBA" id="ARBA00023136"/>
    </source>
</evidence>
<dbReference type="SUPFAM" id="SSF47384">
    <property type="entry name" value="Homodimeric domain of signal transducing histidine kinase"/>
    <property type="match status" value="1"/>
</dbReference>
<dbReference type="Gene3D" id="3.30.565.10">
    <property type="entry name" value="Histidine kinase-like ATPase, C-terminal domain"/>
    <property type="match status" value="1"/>
</dbReference>
<keyword evidence="5" id="KW-0597">Phosphoprotein</keyword>
<evidence type="ECO:0000313" key="17">
    <source>
        <dbReference type="Proteomes" id="UP000377798"/>
    </source>
</evidence>
<feature type="transmembrane region" description="Helical" evidence="14">
    <location>
        <begin position="330"/>
        <end position="353"/>
    </location>
</feature>
<evidence type="ECO:0000256" key="4">
    <source>
        <dbReference type="ARBA" id="ARBA00022475"/>
    </source>
</evidence>
<dbReference type="PANTHER" id="PTHR45528">
    <property type="entry name" value="SENSOR HISTIDINE KINASE CPXA"/>
    <property type="match status" value="1"/>
</dbReference>
<dbReference type="PANTHER" id="PTHR45528:SF1">
    <property type="entry name" value="SENSOR HISTIDINE KINASE CPXA"/>
    <property type="match status" value="1"/>
</dbReference>
<dbReference type="Pfam" id="PF00512">
    <property type="entry name" value="HisKA"/>
    <property type="match status" value="1"/>
</dbReference>
<evidence type="ECO:0000256" key="6">
    <source>
        <dbReference type="ARBA" id="ARBA00022679"/>
    </source>
</evidence>
<dbReference type="InterPro" id="IPR005467">
    <property type="entry name" value="His_kinase_dom"/>
</dbReference>
<keyword evidence="9 16" id="KW-0418">Kinase</keyword>
<feature type="transmembrane region" description="Helical" evidence="14">
    <location>
        <begin position="434"/>
        <end position="451"/>
    </location>
</feature>
<evidence type="ECO:0000256" key="11">
    <source>
        <dbReference type="ARBA" id="ARBA00022989"/>
    </source>
</evidence>
<dbReference type="Pfam" id="PF02518">
    <property type="entry name" value="HATPase_c"/>
    <property type="match status" value="1"/>
</dbReference>
<feature type="transmembrane region" description="Helical" evidence="14">
    <location>
        <begin position="252"/>
        <end position="275"/>
    </location>
</feature>
<evidence type="ECO:0000256" key="12">
    <source>
        <dbReference type="ARBA" id="ARBA00023012"/>
    </source>
</evidence>
<dbReference type="CDD" id="cd00082">
    <property type="entry name" value="HisKA"/>
    <property type="match status" value="1"/>
</dbReference>
<comment type="subcellular location">
    <subcellularLocation>
        <location evidence="2">Cell membrane</location>
        <topology evidence="2">Multi-pass membrane protein</topology>
    </subcellularLocation>
</comment>